<dbReference type="EMBL" id="JBHSXQ010000004">
    <property type="protein sequence ID" value="MFC6906522.1"/>
    <property type="molecule type" value="Genomic_DNA"/>
</dbReference>
<protein>
    <submittedName>
        <fullName evidence="3">Type IV pilin N-terminal domain-containing protein</fullName>
    </submittedName>
</protein>
<dbReference type="Proteomes" id="UP001596312">
    <property type="component" value="Unassembled WGS sequence"/>
</dbReference>
<keyword evidence="4" id="KW-1185">Reference proteome</keyword>
<dbReference type="AlphaFoldDB" id="A0ABD5V4N4"/>
<comment type="caution">
    <text evidence="3">The sequence shown here is derived from an EMBL/GenBank/DDBJ whole genome shotgun (WGS) entry which is preliminary data.</text>
</comment>
<feature type="transmembrane region" description="Helical" evidence="1">
    <location>
        <begin position="20"/>
        <end position="44"/>
    </location>
</feature>
<proteinExistence type="predicted"/>
<evidence type="ECO:0000313" key="3">
    <source>
        <dbReference type="EMBL" id="MFC6906522.1"/>
    </source>
</evidence>
<keyword evidence="1" id="KW-1133">Transmembrane helix</keyword>
<keyword evidence="1" id="KW-0812">Transmembrane</keyword>
<sequence length="143" mass="14610">MNEPRFRGSEGGSDRGVSPMIGVGMMVAIAVLLATVVGVFTITVGTAPDAQLSFSEAGEDDDEGTVTLHHDGGETIDLEDFSVIVDGSATGASLSGELSAGESRSLATGITDFDGDGPAAYEIELRHDSSSSTMLSETVPVEV</sequence>
<reference evidence="3 4" key="1">
    <citation type="journal article" date="2019" name="Int. J. Syst. Evol. Microbiol.">
        <title>The Global Catalogue of Microorganisms (GCM) 10K type strain sequencing project: providing services to taxonomists for standard genome sequencing and annotation.</title>
        <authorList>
            <consortium name="The Broad Institute Genomics Platform"/>
            <consortium name="The Broad Institute Genome Sequencing Center for Infectious Disease"/>
            <person name="Wu L."/>
            <person name="Ma J."/>
        </authorList>
    </citation>
    <scope>NUCLEOTIDE SEQUENCE [LARGE SCALE GENOMIC DNA]</scope>
    <source>
        <strain evidence="3 4">CGMCC 1.3240</strain>
    </source>
</reference>
<keyword evidence="1" id="KW-0472">Membrane</keyword>
<organism evidence="3 4">
    <name type="scientific">Halalkalicoccus tibetensis</name>
    <dbReference type="NCBI Taxonomy" id="175632"/>
    <lineage>
        <taxon>Archaea</taxon>
        <taxon>Methanobacteriati</taxon>
        <taxon>Methanobacteriota</taxon>
        <taxon>Stenosarchaea group</taxon>
        <taxon>Halobacteria</taxon>
        <taxon>Halobacteriales</taxon>
        <taxon>Halococcaceae</taxon>
        <taxon>Halalkalicoccus</taxon>
    </lineage>
</organism>
<dbReference type="InterPro" id="IPR012859">
    <property type="entry name" value="Pilin_N_archaeal"/>
</dbReference>
<feature type="domain" description="Archaeal Type IV pilin N-terminal" evidence="2">
    <location>
        <begin position="15"/>
        <end position="89"/>
    </location>
</feature>
<gene>
    <name evidence="3" type="ORF">ACFQGH_15100</name>
</gene>
<evidence type="ECO:0000256" key="1">
    <source>
        <dbReference type="SAM" id="Phobius"/>
    </source>
</evidence>
<evidence type="ECO:0000259" key="2">
    <source>
        <dbReference type="Pfam" id="PF07790"/>
    </source>
</evidence>
<dbReference type="Pfam" id="PF07790">
    <property type="entry name" value="Pilin_N"/>
    <property type="match status" value="1"/>
</dbReference>
<dbReference type="RefSeq" id="WP_340605093.1">
    <property type="nucleotide sequence ID" value="NZ_JBBMXV010000004.1"/>
</dbReference>
<accession>A0ABD5V4N4</accession>
<evidence type="ECO:0000313" key="4">
    <source>
        <dbReference type="Proteomes" id="UP001596312"/>
    </source>
</evidence>
<name>A0ABD5V4N4_9EURY</name>